<keyword evidence="11" id="KW-1185">Reference proteome</keyword>
<dbReference type="AlphaFoldDB" id="A0A0P9EXW6"/>
<dbReference type="GO" id="GO:0046872">
    <property type="term" value="F:metal ion binding"/>
    <property type="evidence" value="ECO:0007669"/>
    <property type="project" value="UniProtKB-KW"/>
</dbReference>
<sequence>MATARLLDVQTPVPGIQIVYDFINAAEEAYLVEKIDAVGGGPAAASAAEGEDKAGRGAAAAAKKPSGWKDLNGRRSMYWGGTVLPSGSLVPSLFPSFMDSAWPNVLDRIAQLGVYDAYSGGEGTGKERGPNHCLVNEYQPGEGIMPHTDGPAYHPLTSTVSLGSHTILCLRSPPSHLAPSSSSSPSSPSSSDAAPPAVEKIDILLPPRSLVLLSGDLYSTWLHGIQPLKGDSLESLRGCANWDGWWEWQGEAAAATAAGEGEGEGGGEEAAAAARREVNKARELVEAGKGWERGRRVSLTCRRPRGKVRTGLLGLR</sequence>
<proteinExistence type="inferred from homology"/>
<evidence type="ECO:0000256" key="7">
    <source>
        <dbReference type="ARBA" id="ARBA00023242"/>
    </source>
</evidence>
<dbReference type="Pfam" id="PF13532">
    <property type="entry name" value="2OG-FeII_Oxy_2"/>
    <property type="match status" value="1"/>
</dbReference>
<evidence type="ECO:0000256" key="4">
    <source>
        <dbReference type="ARBA" id="ARBA00022964"/>
    </source>
</evidence>
<feature type="region of interest" description="Disordered" evidence="8">
    <location>
        <begin position="42"/>
        <end position="61"/>
    </location>
</feature>
<dbReference type="SUPFAM" id="SSF51197">
    <property type="entry name" value="Clavaminate synthase-like"/>
    <property type="match status" value="1"/>
</dbReference>
<evidence type="ECO:0000313" key="11">
    <source>
        <dbReference type="Proteomes" id="UP000053890"/>
    </source>
</evidence>
<keyword evidence="5" id="KW-0560">Oxidoreductase</keyword>
<evidence type="ECO:0000256" key="3">
    <source>
        <dbReference type="ARBA" id="ARBA00022723"/>
    </source>
</evidence>
<dbReference type="EMBL" id="KQ474089">
    <property type="protein sequence ID" value="KPV71996.1"/>
    <property type="molecule type" value="Genomic_DNA"/>
</dbReference>
<keyword evidence="3" id="KW-0479">Metal-binding</keyword>
<dbReference type="PANTHER" id="PTHR46030:SF1">
    <property type="entry name" value="ALPHA-KETOGLUTARATE-DEPENDENT DIOXYGENASE ALKB HOMOLOG 6"/>
    <property type="match status" value="1"/>
</dbReference>
<evidence type="ECO:0000256" key="5">
    <source>
        <dbReference type="ARBA" id="ARBA00023002"/>
    </source>
</evidence>
<name>A0A0P9EXW6_RHOGW</name>
<dbReference type="OrthoDB" id="412814at2759"/>
<evidence type="ECO:0000256" key="6">
    <source>
        <dbReference type="ARBA" id="ARBA00023004"/>
    </source>
</evidence>
<accession>A0A0P9EXW6</accession>
<dbReference type="GO" id="GO:0005634">
    <property type="term" value="C:nucleus"/>
    <property type="evidence" value="ECO:0007669"/>
    <property type="project" value="UniProtKB-SubCell"/>
</dbReference>
<dbReference type="GO" id="GO:0051213">
    <property type="term" value="F:dioxygenase activity"/>
    <property type="evidence" value="ECO:0007669"/>
    <property type="project" value="UniProtKB-KW"/>
</dbReference>
<dbReference type="InterPro" id="IPR037151">
    <property type="entry name" value="AlkB-like_sf"/>
</dbReference>
<evidence type="ECO:0000256" key="2">
    <source>
        <dbReference type="ARBA" id="ARBA00007879"/>
    </source>
</evidence>
<organism evidence="10 11">
    <name type="scientific">Rhodotorula graminis (strain WP1)</name>
    <dbReference type="NCBI Taxonomy" id="578459"/>
    <lineage>
        <taxon>Eukaryota</taxon>
        <taxon>Fungi</taxon>
        <taxon>Dikarya</taxon>
        <taxon>Basidiomycota</taxon>
        <taxon>Pucciniomycotina</taxon>
        <taxon>Microbotryomycetes</taxon>
        <taxon>Sporidiobolales</taxon>
        <taxon>Sporidiobolaceae</taxon>
        <taxon>Rhodotorula</taxon>
    </lineage>
</organism>
<protein>
    <recommendedName>
        <fullName evidence="9">Fe2OG dioxygenase domain-containing protein</fullName>
    </recommendedName>
</protein>
<dbReference type="Proteomes" id="UP000053890">
    <property type="component" value="Unassembled WGS sequence"/>
</dbReference>
<reference evidence="10 11" key="1">
    <citation type="journal article" date="2015" name="Front. Microbiol.">
        <title>Genome sequence of the plant growth promoting endophytic yeast Rhodotorula graminis WP1.</title>
        <authorList>
            <person name="Firrincieli A."/>
            <person name="Otillar R."/>
            <person name="Salamov A."/>
            <person name="Schmutz J."/>
            <person name="Khan Z."/>
            <person name="Redman R.S."/>
            <person name="Fleck N.D."/>
            <person name="Lindquist E."/>
            <person name="Grigoriev I.V."/>
            <person name="Doty S.L."/>
        </authorList>
    </citation>
    <scope>NUCLEOTIDE SEQUENCE [LARGE SCALE GENOMIC DNA]</scope>
    <source>
        <strain evidence="10 11">WP1</strain>
    </source>
</reference>
<dbReference type="InterPro" id="IPR032862">
    <property type="entry name" value="ALKBH6"/>
</dbReference>
<feature type="domain" description="Fe2OG dioxygenase" evidence="9">
    <location>
        <begin position="129"/>
        <end position="248"/>
    </location>
</feature>
<keyword evidence="4" id="KW-0223">Dioxygenase</keyword>
<dbReference type="PANTHER" id="PTHR46030">
    <property type="entry name" value="ALPHA-KETOGLUTARATE-DEPENDENT DIOXYGENASE ALKB HOMOLOG 6"/>
    <property type="match status" value="1"/>
</dbReference>
<comment type="similarity">
    <text evidence="2">Belongs to the alkB family.</text>
</comment>
<dbReference type="OMA" id="TDGPAYH"/>
<evidence type="ECO:0000259" key="9">
    <source>
        <dbReference type="PROSITE" id="PS51471"/>
    </source>
</evidence>
<gene>
    <name evidence="10" type="ORF">RHOBADRAFT_47177</name>
</gene>
<keyword evidence="7" id="KW-0539">Nucleus</keyword>
<dbReference type="Gene3D" id="2.60.120.590">
    <property type="entry name" value="Alpha-ketoglutarate-dependent dioxygenase AlkB-like"/>
    <property type="match status" value="1"/>
</dbReference>
<evidence type="ECO:0000256" key="1">
    <source>
        <dbReference type="ARBA" id="ARBA00004123"/>
    </source>
</evidence>
<dbReference type="RefSeq" id="XP_018268045.1">
    <property type="nucleotide sequence ID" value="XM_018414941.1"/>
</dbReference>
<dbReference type="InterPro" id="IPR005123">
    <property type="entry name" value="Oxoglu/Fe-dep_dioxygenase_dom"/>
</dbReference>
<dbReference type="GeneID" id="28975389"/>
<keyword evidence="6" id="KW-0408">Iron</keyword>
<comment type="subcellular location">
    <subcellularLocation>
        <location evidence="1">Nucleus</location>
    </subcellularLocation>
</comment>
<evidence type="ECO:0000256" key="8">
    <source>
        <dbReference type="SAM" id="MobiDB-lite"/>
    </source>
</evidence>
<dbReference type="PROSITE" id="PS51471">
    <property type="entry name" value="FE2OG_OXY"/>
    <property type="match status" value="1"/>
</dbReference>
<dbReference type="STRING" id="578459.A0A0P9EXW6"/>
<feature type="region of interest" description="Disordered" evidence="8">
    <location>
        <begin position="175"/>
        <end position="195"/>
    </location>
</feature>
<dbReference type="InterPro" id="IPR027450">
    <property type="entry name" value="AlkB-like"/>
</dbReference>
<evidence type="ECO:0000313" key="10">
    <source>
        <dbReference type="EMBL" id="KPV71996.1"/>
    </source>
</evidence>